<name>A0A1S3JRL9_LINAN</name>
<dbReference type="PANTHER" id="PTHR31901">
    <property type="entry name" value="GH3 DOMAIN-CONTAINING PROTEIN"/>
    <property type="match status" value="1"/>
</dbReference>
<feature type="domain" description="GH3 C-terminal" evidence="2">
    <location>
        <begin position="504"/>
        <end position="610"/>
    </location>
</feature>
<dbReference type="PANTHER" id="PTHR31901:SF9">
    <property type="entry name" value="GH3 DOMAIN-CONTAINING PROTEIN"/>
    <property type="match status" value="1"/>
</dbReference>
<dbReference type="Proteomes" id="UP000085678">
    <property type="component" value="Unplaced"/>
</dbReference>
<dbReference type="GO" id="GO:0005737">
    <property type="term" value="C:cytoplasm"/>
    <property type="evidence" value="ECO:0007669"/>
    <property type="project" value="TreeGrafter"/>
</dbReference>
<dbReference type="GO" id="GO:0016881">
    <property type="term" value="F:acid-amino acid ligase activity"/>
    <property type="evidence" value="ECO:0007669"/>
    <property type="project" value="TreeGrafter"/>
</dbReference>
<organism evidence="3 4">
    <name type="scientific">Lingula anatina</name>
    <name type="common">Brachiopod</name>
    <name type="synonym">Lingula unguis</name>
    <dbReference type="NCBI Taxonomy" id="7574"/>
    <lineage>
        <taxon>Eukaryota</taxon>
        <taxon>Metazoa</taxon>
        <taxon>Spiralia</taxon>
        <taxon>Lophotrochozoa</taxon>
        <taxon>Brachiopoda</taxon>
        <taxon>Linguliformea</taxon>
        <taxon>Lingulata</taxon>
        <taxon>Lingulida</taxon>
        <taxon>Linguloidea</taxon>
        <taxon>Lingulidae</taxon>
        <taxon>Lingula</taxon>
    </lineage>
</organism>
<dbReference type="Pfam" id="PF23572">
    <property type="entry name" value="GH3_C"/>
    <property type="match status" value="1"/>
</dbReference>
<dbReference type="RefSeq" id="XP_013413053.1">
    <property type="nucleotide sequence ID" value="XM_013557599.1"/>
</dbReference>
<dbReference type="AlphaFoldDB" id="A0A1S3JRL9"/>
<dbReference type="OrthoDB" id="6285046at2759"/>
<evidence type="ECO:0000313" key="3">
    <source>
        <dbReference type="Proteomes" id="UP000085678"/>
    </source>
</evidence>
<dbReference type="InterPro" id="IPR055377">
    <property type="entry name" value="GH3_M"/>
</dbReference>
<dbReference type="InterPro" id="IPR055378">
    <property type="entry name" value="GH3_C"/>
</dbReference>
<protein>
    <submittedName>
        <fullName evidence="4">4-substituted benzoates-glutamate ligase GH3.12-like</fullName>
    </submittedName>
</protein>
<accession>A0A1S3JRL9</accession>
<evidence type="ECO:0000313" key="4">
    <source>
        <dbReference type="RefSeq" id="XP_013413053.1"/>
    </source>
</evidence>
<gene>
    <name evidence="4" type="primary">LOC106175536</name>
</gene>
<dbReference type="GeneID" id="106175536"/>
<dbReference type="KEGG" id="lak:106175536"/>
<reference evidence="4" key="1">
    <citation type="submission" date="2025-08" db="UniProtKB">
        <authorList>
            <consortium name="RefSeq"/>
        </authorList>
    </citation>
    <scope>IDENTIFICATION</scope>
    <source>
        <tissue evidence="4">Gonads</tissue>
    </source>
</reference>
<proteinExistence type="predicted"/>
<feature type="domain" description="GH3 middle" evidence="1">
    <location>
        <begin position="415"/>
        <end position="485"/>
    </location>
</feature>
<dbReference type="Pfam" id="PF23571">
    <property type="entry name" value="GH3_M"/>
    <property type="match status" value="1"/>
</dbReference>
<evidence type="ECO:0000259" key="2">
    <source>
        <dbReference type="Pfam" id="PF23572"/>
    </source>
</evidence>
<sequence length="658" mass="76096">MLTIGTKFLVVSQVFTAVTLYQVINMYLNWKDTSSWQAAFRGLVVFFTGAGGLVTYDIYRKRPAKSHTWRTVLLQYTLTQIFRIIVYFSLRNFETASKNISKMQEDALMFYIRTLENTEFGKKHNYSQMRTREDFLKLHPVLSYTDLKPYIDKTIAGKKNQITPFDPFYIAFTSGTTGKNKAFVYAKEMFAKPSKMLKALLFRTLRFKRAGLWDDLKRYHEVRIGVKTNITDSGIRTGPIAGMYTFFPSYLVSPRVVYDVTTENEAHYLHALFALKDPGIGTFNFSFPSVATRFCQTLEHQWPQLCDDIEHGALNTDLDIPEDIRERLQTDMRADPQRAAEVRRIIRQGFDGIVRRLWPECNAALMLSSGSLLPEAEGLKQHYLKDVPFCNPVHAATEGVFGFCDPDDNSQTRFIMTTSLNHFDFIPLEETDKPSPRVVPIEEVQIGQCYELVITTAVAVRYRQGDVVKIVDFYNQVPVYEFQYRLGQMLNLFWEKMTEGAFVHALRGAAKRNDVDVVEYTATENVNFEAIAEPLQNGRHYVLFMELSENSDKEQRRLTSQQKQMFEDVLYEEHEVYKMLRDNGSILPMKVIQVKTGAFNALKNAVVENGPCGHLVLCWRMEDKAEHAFTAPSTKVSSSRFVQQQHHYHLHQRQQFRY</sequence>
<keyword evidence="3" id="KW-1185">Reference proteome</keyword>
<evidence type="ECO:0000259" key="1">
    <source>
        <dbReference type="Pfam" id="PF23571"/>
    </source>
</evidence>
<dbReference type="InterPro" id="IPR004993">
    <property type="entry name" value="GH3"/>
</dbReference>
<dbReference type="InParanoid" id="A0A1S3JRL9"/>
<dbReference type="Pfam" id="PF03321">
    <property type="entry name" value="GH3"/>
    <property type="match status" value="1"/>
</dbReference>